<proteinExistence type="predicted"/>
<dbReference type="STRING" id="1111735.GCA_000428045_01661"/>
<name>A0A2N6CY52_9GAMM</name>
<reference evidence="2 3" key="1">
    <citation type="submission" date="2017-11" db="EMBL/GenBank/DDBJ databases">
        <title>Genome-resolved metagenomics identifies genetic mobility, metabolic interactions, and unexpected diversity in perchlorate-reducing communities.</title>
        <authorList>
            <person name="Barnum T.P."/>
            <person name="Figueroa I.A."/>
            <person name="Carlstrom C.I."/>
            <person name="Lucas L.N."/>
            <person name="Engelbrektson A.L."/>
            <person name="Coates J.D."/>
        </authorList>
    </citation>
    <scope>NUCLEOTIDE SEQUENCE [LARGE SCALE GENOMIC DNA]</scope>
    <source>
        <strain evidence="2">BM301</strain>
    </source>
</reference>
<evidence type="ECO:0000313" key="3">
    <source>
        <dbReference type="Proteomes" id="UP000235015"/>
    </source>
</evidence>
<evidence type="ECO:0000313" key="2">
    <source>
        <dbReference type="EMBL" id="PLX62251.1"/>
    </source>
</evidence>
<sequence length="148" mass="16333">MKKSILVALMALSATFANHGYTAEEHSHGHDSHGSVATQTGLSLNNGERWEMDDHTRTMSQMMQQTFFAADHSTLGGLNAAGTALEQQMEKLITGCTMTGKAHEQLHVFLNEHVTTINALAKADDYASARENAIRLKGQMETYQKHFK</sequence>
<dbReference type="Proteomes" id="UP000235015">
    <property type="component" value="Unassembled WGS sequence"/>
</dbReference>
<protein>
    <submittedName>
        <fullName evidence="2">Uncharacterized protein</fullName>
    </submittedName>
</protein>
<comment type="caution">
    <text evidence="2">The sequence shown here is derived from an EMBL/GenBank/DDBJ whole genome shotgun (WGS) entry which is preliminary data.</text>
</comment>
<organism evidence="2 3">
    <name type="scientific">Sedimenticola selenatireducens</name>
    <dbReference type="NCBI Taxonomy" id="191960"/>
    <lineage>
        <taxon>Bacteria</taxon>
        <taxon>Pseudomonadati</taxon>
        <taxon>Pseudomonadota</taxon>
        <taxon>Gammaproteobacteria</taxon>
        <taxon>Chromatiales</taxon>
        <taxon>Sedimenticolaceae</taxon>
        <taxon>Sedimenticola</taxon>
    </lineage>
</organism>
<accession>A0A2N6CY52</accession>
<evidence type="ECO:0000256" key="1">
    <source>
        <dbReference type="SAM" id="SignalP"/>
    </source>
</evidence>
<dbReference type="RefSeq" id="WP_273438605.1">
    <property type="nucleotide sequence ID" value="NZ_PKUN01000008.1"/>
</dbReference>
<keyword evidence="1" id="KW-0732">Signal</keyword>
<feature type="chain" id="PRO_5015002136" evidence="1">
    <location>
        <begin position="20"/>
        <end position="148"/>
    </location>
</feature>
<dbReference type="EMBL" id="PKUN01000008">
    <property type="protein sequence ID" value="PLX62251.1"/>
    <property type="molecule type" value="Genomic_DNA"/>
</dbReference>
<feature type="signal peptide" evidence="1">
    <location>
        <begin position="1"/>
        <end position="19"/>
    </location>
</feature>
<gene>
    <name evidence="2" type="ORF">C0630_07540</name>
</gene>
<dbReference type="AlphaFoldDB" id="A0A2N6CY52"/>